<accession>A0ABY8VDQ8</accession>
<keyword evidence="2" id="KW-1185">Reference proteome</keyword>
<reference evidence="1 2" key="1">
    <citation type="submission" date="2023-05" db="EMBL/GenBank/DDBJ databases">
        <title>Corynebacterium suedekumii sp. nov. and Corynebacterium breve sp. nov. isolated from raw cow's milk.</title>
        <authorList>
            <person name="Baer M.K."/>
            <person name="Mehl L."/>
            <person name="Hellmuth R."/>
            <person name="Marke G."/>
            <person name="Lipski A."/>
        </authorList>
    </citation>
    <scope>NUCLEOTIDE SEQUENCE [LARGE SCALE GENOMIC DNA]</scope>
    <source>
        <strain evidence="1 2">R4</strain>
    </source>
</reference>
<gene>
    <name evidence="1" type="ORF">QP027_11035</name>
</gene>
<protein>
    <submittedName>
        <fullName evidence="1">Cupin</fullName>
    </submittedName>
</protein>
<dbReference type="RefSeq" id="WP_284824815.1">
    <property type="nucleotide sequence ID" value="NZ_CP126969.1"/>
</dbReference>
<dbReference type="EMBL" id="CP126969">
    <property type="protein sequence ID" value="WIM67604.1"/>
    <property type="molecule type" value="Genomic_DNA"/>
</dbReference>
<name>A0ABY8VDQ8_9CORY</name>
<evidence type="ECO:0000313" key="2">
    <source>
        <dbReference type="Proteomes" id="UP001225598"/>
    </source>
</evidence>
<dbReference type="Proteomes" id="UP001225598">
    <property type="component" value="Chromosome"/>
</dbReference>
<sequence>MDNLDTKARDLLAKAINSAHGRAAKIIINEGHLRQTAIALAKGTETSEHNAPKCESVLVLMGEIAIGDAIVGEGEFFVPDADRRTVTANEHSVYLLTTVV</sequence>
<proteinExistence type="predicted"/>
<dbReference type="InterPro" id="IPR014710">
    <property type="entry name" value="RmlC-like_jellyroll"/>
</dbReference>
<dbReference type="Gene3D" id="2.60.120.10">
    <property type="entry name" value="Jelly Rolls"/>
    <property type="match status" value="1"/>
</dbReference>
<organism evidence="1 2">
    <name type="scientific">Corynebacterium breve</name>
    <dbReference type="NCBI Taxonomy" id="3049799"/>
    <lineage>
        <taxon>Bacteria</taxon>
        <taxon>Bacillati</taxon>
        <taxon>Actinomycetota</taxon>
        <taxon>Actinomycetes</taxon>
        <taxon>Mycobacteriales</taxon>
        <taxon>Corynebacteriaceae</taxon>
        <taxon>Corynebacterium</taxon>
    </lineage>
</organism>
<evidence type="ECO:0000313" key="1">
    <source>
        <dbReference type="EMBL" id="WIM67604.1"/>
    </source>
</evidence>